<name>A0ABY8R9P3_PARBF</name>
<geneLocation type="plasmid" evidence="2 3">
    <name>unnamed4</name>
</geneLocation>
<dbReference type="Proteomes" id="UP001239169">
    <property type="component" value="Plasmid unnamed4"/>
</dbReference>
<evidence type="ECO:0000313" key="2">
    <source>
        <dbReference type="EMBL" id="WGX77586.1"/>
    </source>
</evidence>
<keyword evidence="2" id="KW-0614">Plasmid</keyword>
<dbReference type="InterPro" id="IPR010090">
    <property type="entry name" value="Phage_tape_meas"/>
</dbReference>
<proteinExistence type="predicted"/>
<evidence type="ECO:0000313" key="3">
    <source>
        <dbReference type="Proteomes" id="UP001239169"/>
    </source>
</evidence>
<keyword evidence="3" id="KW-1185">Reference proteome</keyword>
<feature type="transmembrane region" description="Helical" evidence="1">
    <location>
        <begin position="321"/>
        <end position="340"/>
    </location>
</feature>
<keyword evidence="1" id="KW-1133">Transmembrane helix</keyword>
<feature type="transmembrane region" description="Helical" evidence="1">
    <location>
        <begin position="293"/>
        <end position="315"/>
    </location>
</feature>
<protein>
    <submittedName>
        <fullName evidence="2">Phage tail tape measure protein</fullName>
    </submittedName>
</protein>
<keyword evidence="1" id="KW-0812">Transmembrane</keyword>
<sequence>MKDTNKEIKQAKISEVNDKLDKVSGKLQSVGSSLTFGVTLPILAAGTASFKTASDLNENLNKTEVVFKKNAETVIEWSETSLESMGMCQSSALEMSSKFGDMGSSMGLSSKATMEYSTNLTQLAADLASFKNISIDRANEALTGVYTGETEALKGLGIVMTQTNLQQFAENEGIHKKVQNMNQAEQVQLRYNYVMSKTKDAQGDFARTNDQAANATRTFWEATKELSATIGDDLLPMLTPLINKANETIKSFTSMDEGTRSLIIKLGLFAAATGPVLTTLGKGIGLCTKLTPLIVSTGTATAGAGSAAGGAAIGFSTLGGVALPLIGILAAVAGGTYLLAKNAQVMKSSCIESKEELGFLVML</sequence>
<dbReference type="NCBIfam" id="TIGR01760">
    <property type="entry name" value="tape_meas_TP901"/>
    <property type="match status" value="1"/>
</dbReference>
<reference evidence="2 3" key="1">
    <citation type="submission" date="2023-04" db="EMBL/GenBank/DDBJ databases">
        <title>Bacteria Genome Submission.</title>
        <authorList>
            <person name="Isaac P."/>
        </authorList>
    </citation>
    <scope>NUCLEOTIDE SEQUENCE [LARGE SCALE GENOMIC DNA]</scope>
    <source>
        <strain evidence="2 3">SampleS7P1</strain>
        <plasmid evidence="2 3">unnamed4</plasmid>
    </source>
</reference>
<organism evidence="2 3">
    <name type="scientific">Paraclostridium bifermentans</name>
    <name type="common">Clostridium bifermentans</name>
    <dbReference type="NCBI Taxonomy" id="1490"/>
    <lineage>
        <taxon>Bacteria</taxon>
        <taxon>Bacillati</taxon>
        <taxon>Bacillota</taxon>
        <taxon>Clostridia</taxon>
        <taxon>Peptostreptococcales</taxon>
        <taxon>Peptostreptococcaceae</taxon>
        <taxon>Paraclostridium</taxon>
    </lineage>
</organism>
<dbReference type="EMBL" id="CP124689">
    <property type="protein sequence ID" value="WGX77586.1"/>
    <property type="molecule type" value="Genomic_DNA"/>
</dbReference>
<gene>
    <name evidence="2" type="ORF">QJS64_20210</name>
</gene>
<keyword evidence="1" id="KW-0472">Membrane</keyword>
<evidence type="ECO:0000256" key="1">
    <source>
        <dbReference type="SAM" id="Phobius"/>
    </source>
</evidence>
<accession>A0ABY8R9P3</accession>